<evidence type="ECO:0000256" key="5">
    <source>
        <dbReference type="ARBA" id="ARBA00022840"/>
    </source>
</evidence>
<dbReference type="GO" id="GO:0015833">
    <property type="term" value="P:peptide transport"/>
    <property type="evidence" value="ECO:0007669"/>
    <property type="project" value="InterPro"/>
</dbReference>
<keyword evidence="5 7" id="KW-0067">ATP-binding</keyword>
<dbReference type="GO" id="GO:0016887">
    <property type="term" value="F:ATP hydrolysis activity"/>
    <property type="evidence" value="ECO:0007669"/>
    <property type="project" value="InterPro"/>
</dbReference>
<dbReference type="GO" id="GO:0005886">
    <property type="term" value="C:plasma membrane"/>
    <property type="evidence" value="ECO:0007669"/>
    <property type="project" value="UniProtKB-SubCell"/>
</dbReference>
<dbReference type="PROSITE" id="PS00211">
    <property type="entry name" value="ABC_TRANSPORTER_1"/>
    <property type="match status" value="1"/>
</dbReference>
<dbReference type="GO" id="GO:0005524">
    <property type="term" value="F:ATP binding"/>
    <property type="evidence" value="ECO:0007669"/>
    <property type="project" value="UniProtKB-KW"/>
</dbReference>
<evidence type="ECO:0000256" key="2">
    <source>
        <dbReference type="ARBA" id="ARBA00005417"/>
    </source>
</evidence>
<gene>
    <name evidence="7" type="ORF">OL599_05670</name>
</gene>
<keyword evidence="4" id="KW-0547">Nucleotide-binding</keyword>
<dbReference type="AlphaFoldDB" id="A0AA42CEW2"/>
<evidence type="ECO:0000313" key="7">
    <source>
        <dbReference type="EMBL" id="MCW3474061.1"/>
    </source>
</evidence>
<reference evidence="7" key="2">
    <citation type="submission" date="2022-10" db="EMBL/GenBank/DDBJ databases">
        <authorList>
            <person name="Trinh H.N."/>
        </authorList>
    </citation>
    <scope>NUCLEOTIDE SEQUENCE</scope>
    <source>
        <strain evidence="7">RN2-1</strain>
    </source>
</reference>
<dbReference type="FunFam" id="3.40.50.300:FF:000016">
    <property type="entry name" value="Oligopeptide ABC transporter ATP-binding component"/>
    <property type="match status" value="1"/>
</dbReference>
<dbReference type="SMART" id="SM00382">
    <property type="entry name" value="AAA"/>
    <property type="match status" value="1"/>
</dbReference>
<comment type="similarity">
    <text evidence="2">Belongs to the ABC transporter superfamily.</text>
</comment>
<comment type="caution">
    <text evidence="7">The sequence shown here is derived from an EMBL/GenBank/DDBJ whole genome shotgun (WGS) entry which is preliminary data.</text>
</comment>
<dbReference type="Pfam" id="PF00005">
    <property type="entry name" value="ABC_tran"/>
    <property type="match status" value="1"/>
</dbReference>
<sequence>MTGPILELRDLHCHFPVRNVWGRRTGWLRALDGVSLSMARGEILGVVGESGCGKSTLGKTIAGINPPSSGEVLFEGNAIGALSPSAGRVVRRNLQYCYQDPGASLDPRWKIATSLAEPLIVHTAMSRGERAARVQEVLHAVGLPERHLDLYPHEISGGQQRRVGLARILMLRPSLVILDEPTSGLDVSVQATVLNLFLELRAQFDLTYMFISHDLSVVRLFSQRIAVMYLGRVVEIGATADVFAAPKHPYTQSLLAAVPVIGGRRVTQDFWLEGEPPSPGQLPGGCRFRPRCPRADARCAAEDPTPRPLPDGRLVACHHVEHEEVA</sequence>
<dbReference type="Proteomes" id="UP001165679">
    <property type="component" value="Unassembled WGS sequence"/>
</dbReference>
<evidence type="ECO:0000256" key="1">
    <source>
        <dbReference type="ARBA" id="ARBA00004417"/>
    </source>
</evidence>
<evidence type="ECO:0000313" key="8">
    <source>
        <dbReference type="Proteomes" id="UP001165679"/>
    </source>
</evidence>
<dbReference type="InterPro" id="IPR013563">
    <property type="entry name" value="Oligopep_ABC_C"/>
</dbReference>
<dbReference type="PANTHER" id="PTHR43776:SF7">
    <property type="entry name" value="D,D-DIPEPTIDE TRANSPORT ATP-BINDING PROTEIN DDPF-RELATED"/>
    <property type="match status" value="1"/>
</dbReference>
<reference evidence="7" key="1">
    <citation type="submission" date="2022-09" db="EMBL/GenBank/DDBJ databases">
        <title>Rhodovastum sp. nov. RN2-1 isolated from soil in Seongnam, South Korea.</title>
        <authorList>
            <person name="Le N.T."/>
        </authorList>
    </citation>
    <scope>NUCLEOTIDE SEQUENCE</scope>
    <source>
        <strain evidence="7">RN2-1</strain>
    </source>
</reference>
<organism evidence="7 8">
    <name type="scientific">Limobrevibacterium gyesilva</name>
    <dbReference type="NCBI Taxonomy" id="2991712"/>
    <lineage>
        <taxon>Bacteria</taxon>
        <taxon>Pseudomonadati</taxon>
        <taxon>Pseudomonadota</taxon>
        <taxon>Alphaproteobacteria</taxon>
        <taxon>Acetobacterales</taxon>
        <taxon>Acetobacteraceae</taxon>
        <taxon>Limobrevibacterium</taxon>
    </lineage>
</organism>
<dbReference type="SUPFAM" id="SSF52540">
    <property type="entry name" value="P-loop containing nucleoside triphosphate hydrolases"/>
    <property type="match status" value="1"/>
</dbReference>
<dbReference type="RefSeq" id="WP_264712680.1">
    <property type="nucleotide sequence ID" value="NZ_JAPDNT010000002.1"/>
</dbReference>
<dbReference type="PROSITE" id="PS50893">
    <property type="entry name" value="ABC_TRANSPORTER_2"/>
    <property type="match status" value="1"/>
</dbReference>
<evidence type="ECO:0000259" key="6">
    <source>
        <dbReference type="PROSITE" id="PS50893"/>
    </source>
</evidence>
<feature type="domain" description="ABC transporter" evidence="6">
    <location>
        <begin position="15"/>
        <end position="255"/>
    </location>
</feature>
<dbReference type="InterPro" id="IPR003439">
    <property type="entry name" value="ABC_transporter-like_ATP-bd"/>
</dbReference>
<dbReference type="PANTHER" id="PTHR43776">
    <property type="entry name" value="TRANSPORT ATP-BINDING PROTEIN"/>
    <property type="match status" value="1"/>
</dbReference>
<dbReference type="InterPro" id="IPR050319">
    <property type="entry name" value="ABC_transp_ATP-bind"/>
</dbReference>
<keyword evidence="8" id="KW-1185">Reference proteome</keyword>
<evidence type="ECO:0000256" key="3">
    <source>
        <dbReference type="ARBA" id="ARBA00022448"/>
    </source>
</evidence>
<proteinExistence type="inferred from homology"/>
<comment type="subcellular location">
    <subcellularLocation>
        <location evidence="1">Cell inner membrane</location>
        <topology evidence="1">Peripheral membrane protein</topology>
    </subcellularLocation>
</comment>
<dbReference type="InterPro" id="IPR027417">
    <property type="entry name" value="P-loop_NTPase"/>
</dbReference>
<dbReference type="InterPro" id="IPR017871">
    <property type="entry name" value="ABC_transporter-like_CS"/>
</dbReference>
<name>A0AA42CEW2_9PROT</name>
<dbReference type="Pfam" id="PF08352">
    <property type="entry name" value="oligo_HPY"/>
    <property type="match status" value="1"/>
</dbReference>
<dbReference type="InterPro" id="IPR003593">
    <property type="entry name" value="AAA+_ATPase"/>
</dbReference>
<dbReference type="CDD" id="cd03257">
    <property type="entry name" value="ABC_NikE_OppD_transporters"/>
    <property type="match status" value="1"/>
</dbReference>
<keyword evidence="3" id="KW-0813">Transport</keyword>
<accession>A0AA42CEW2</accession>
<dbReference type="EMBL" id="JAPDNT010000002">
    <property type="protein sequence ID" value="MCW3474061.1"/>
    <property type="molecule type" value="Genomic_DNA"/>
</dbReference>
<dbReference type="Gene3D" id="3.40.50.300">
    <property type="entry name" value="P-loop containing nucleotide triphosphate hydrolases"/>
    <property type="match status" value="1"/>
</dbReference>
<dbReference type="GO" id="GO:0055085">
    <property type="term" value="P:transmembrane transport"/>
    <property type="evidence" value="ECO:0007669"/>
    <property type="project" value="UniProtKB-ARBA"/>
</dbReference>
<evidence type="ECO:0000256" key="4">
    <source>
        <dbReference type="ARBA" id="ARBA00022741"/>
    </source>
</evidence>
<protein>
    <submittedName>
        <fullName evidence="7">ATP-binding cassette domain-containing protein</fullName>
    </submittedName>
</protein>
<dbReference type="NCBIfam" id="TIGR01727">
    <property type="entry name" value="oligo_HPY"/>
    <property type="match status" value="1"/>
</dbReference>